<evidence type="ECO:0000256" key="7">
    <source>
        <dbReference type="RuleBase" id="RU004374"/>
    </source>
</evidence>
<name>A0A914ZFX0_PARUN</name>
<dbReference type="GO" id="GO:0016281">
    <property type="term" value="C:eukaryotic translation initiation factor 4F complex"/>
    <property type="evidence" value="ECO:0007669"/>
    <property type="project" value="TreeGrafter"/>
</dbReference>
<dbReference type="GO" id="GO:0006417">
    <property type="term" value="P:regulation of translation"/>
    <property type="evidence" value="ECO:0007669"/>
    <property type="project" value="UniProtKB-KW"/>
</dbReference>
<dbReference type="SUPFAM" id="SSF55418">
    <property type="entry name" value="eIF4e-like"/>
    <property type="match status" value="1"/>
</dbReference>
<comment type="similarity">
    <text evidence="1 7">Belongs to the eukaryotic initiation factor 4E family.</text>
</comment>
<keyword evidence="2 7" id="KW-0396">Initiation factor</keyword>
<dbReference type="InterPro" id="IPR001040">
    <property type="entry name" value="TIF_eIF_4E"/>
</dbReference>
<evidence type="ECO:0000313" key="8">
    <source>
        <dbReference type="Proteomes" id="UP000887569"/>
    </source>
</evidence>
<keyword evidence="3" id="KW-0810">Translation regulation</keyword>
<dbReference type="InterPro" id="IPR019770">
    <property type="entry name" value="TIF_eIF_4E_CS"/>
</dbReference>
<evidence type="ECO:0000256" key="3">
    <source>
        <dbReference type="ARBA" id="ARBA00022845"/>
    </source>
</evidence>
<dbReference type="GO" id="GO:0003743">
    <property type="term" value="F:translation initiation factor activity"/>
    <property type="evidence" value="ECO:0007669"/>
    <property type="project" value="UniProtKB-KW"/>
</dbReference>
<protein>
    <recommendedName>
        <fullName evidence="6">eIF-4F 25 kDa subunit</fullName>
    </recommendedName>
</protein>
<dbReference type="Pfam" id="PF01652">
    <property type="entry name" value="IF4E"/>
    <property type="match status" value="1"/>
</dbReference>
<evidence type="ECO:0000256" key="1">
    <source>
        <dbReference type="ARBA" id="ARBA00009860"/>
    </source>
</evidence>
<evidence type="ECO:0000256" key="6">
    <source>
        <dbReference type="ARBA" id="ARBA00032656"/>
    </source>
</evidence>
<dbReference type="GO" id="GO:0000340">
    <property type="term" value="F:RNA 7-methylguanosine cap binding"/>
    <property type="evidence" value="ECO:0007669"/>
    <property type="project" value="UniProtKB-ARBA"/>
</dbReference>
<organism evidence="8 9">
    <name type="scientific">Parascaris univalens</name>
    <name type="common">Nematode worm</name>
    <dbReference type="NCBI Taxonomy" id="6257"/>
    <lineage>
        <taxon>Eukaryota</taxon>
        <taxon>Metazoa</taxon>
        <taxon>Ecdysozoa</taxon>
        <taxon>Nematoda</taxon>
        <taxon>Chromadorea</taxon>
        <taxon>Rhabditida</taxon>
        <taxon>Spirurina</taxon>
        <taxon>Ascaridomorpha</taxon>
        <taxon>Ascaridoidea</taxon>
        <taxon>Ascarididae</taxon>
        <taxon>Parascaris</taxon>
    </lineage>
</organism>
<dbReference type="AlphaFoldDB" id="A0A914ZFX0"/>
<accession>A0A914ZFX0</accession>
<evidence type="ECO:0000256" key="2">
    <source>
        <dbReference type="ARBA" id="ARBA00022540"/>
    </source>
</evidence>
<sequence>MSLERGEIVELFSRKRKFFTTTRSRVSRKMTGEESSRSTDVDEASDTVQDEALPTLQIAAGSSILSEHPLKQRWTYWYLNDQRDRSWEKRLKKVCTFSTVEQFWGLYLNIRPPSMLHNTCDYNVFKENIQPMWEVPENANGGRWLITIDKSRHHDLLDAVWLEVLLAVIGDQFGKYTDDICGIVVNIRNKGSKISIWTTNASNDESNLKIGEILKQKLINPEIDQKIPRPLFDMLRYEDHQEVQYKSSSSVRAKFTISSQE</sequence>
<dbReference type="PANTHER" id="PTHR11960:SF8">
    <property type="entry name" value="EUKARYOTIC TRANSLATION INITIATION FACTOR 4E1-RELATED"/>
    <property type="match status" value="1"/>
</dbReference>
<proteinExistence type="inferred from homology"/>
<dbReference type="WBParaSite" id="PgB01_g180_t03">
    <property type="protein sequence ID" value="PgB01_g180_t03"/>
    <property type="gene ID" value="PgB01_g180"/>
</dbReference>
<keyword evidence="4 7" id="KW-0694">RNA-binding</keyword>
<evidence type="ECO:0000256" key="4">
    <source>
        <dbReference type="ARBA" id="ARBA00022884"/>
    </source>
</evidence>
<reference evidence="9" key="1">
    <citation type="submission" date="2022-11" db="UniProtKB">
        <authorList>
            <consortium name="WormBaseParasite"/>
        </authorList>
    </citation>
    <scope>IDENTIFICATION</scope>
</reference>
<dbReference type="Proteomes" id="UP000887569">
    <property type="component" value="Unplaced"/>
</dbReference>
<dbReference type="Gene3D" id="3.30.760.10">
    <property type="entry name" value="RNA Cap, Translation Initiation Factor Eif4e"/>
    <property type="match status" value="1"/>
</dbReference>
<keyword evidence="5 7" id="KW-0648">Protein biosynthesis</keyword>
<dbReference type="InterPro" id="IPR023398">
    <property type="entry name" value="TIF_eIF4e-like"/>
</dbReference>
<dbReference type="PROSITE" id="PS00813">
    <property type="entry name" value="IF4E"/>
    <property type="match status" value="1"/>
</dbReference>
<keyword evidence="8" id="KW-1185">Reference proteome</keyword>
<evidence type="ECO:0000313" key="9">
    <source>
        <dbReference type="WBParaSite" id="PgB01_g180_t03"/>
    </source>
</evidence>
<dbReference type="PANTHER" id="PTHR11960">
    <property type="entry name" value="EUKARYOTIC TRANSLATION INITIATION FACTOR 4E RELATED"/>
    <property type="match status" value="1"/>
</dbReference>
<evidence type="ECO:0000256" key="5">
    <source>
        <dbReference type="ARBA" id="ARBA00022917"/>
    </source>
</evidence>